<dbReference type="NCBIfam" id="NF003253">
    <property type="entry name" value="PRK04210.1"/>
    <property type="match status" value="1"/>
</dbReference>
<dbReference type="InterPro" id="IPR008209">
    <property type="entry name" value="PEP_carboxykinase_GTP"/>
</dbReference>
<comment type="caution">
    <text evidence="15">The sequence shown here is derived from an EMBL/GenBank/DDBJ whole genome shotgun (WGS) entry which is preliminary data.</text>
</comment>
<dbReference type="GO" id="GO:0006094">
    <property type="term" value="P:gluconeogenesis"/>
    <property type="evidence" value="ECO:0007669"/>
    <property type="project" value="UniProtKB-KW"/>
</dbReference>
<keyword evidence="11" id="KW-0464">Manganese</keyword>
<dbReference type="GO" id="GO:0016301">
    <property type="term" value="F:kinase activity"/>
    <property type="evidence" value="ECO:0007669"/>
    <property type="project" value="UniProtKB-KW"/>
</dbReference>
<dbReference type="InterPro" id="IPR008210">
    <property type="entry name" value="PEP_carboxykinase_N"/>
</dbReference>
<comment type="subunit">
    <text evidence="4">Monomer.</text>
</comment>
<keyword evidence="15" id="KW-0808">Transferase</keyword>
<dbReference type="EMBL" id="AUZY01000506">
    <property type="protein sequence ID" value="EQD78518.1"/>
    <property type="molecule type" value="Genomic_DNA"/>
</dbReference>
<dbReference type="PANTHER" id="PTHR11561">
    <property type="entry name" value="PHOSPHOENOLPYRUVATE CARBOXYKINASE"/>
    <property type="match status" value="1"/>
</dbReference>
<organism evidence="15">
    <name type="scientific">mine drainage metagenome</name>
    <dbReference type="NCBI Taxonomy" id="410659"/>
    <lineage>
        <taxon>unclassified sequences</taxon>
        <taxon>metagenomes</taxon>
        <taxon>ecological metagenomes</taxon>
    </lineage>
</organism>
<dbReference type="GO" id="GO:0071333">
    <property type="term" value="P:cellular response to glucose stimulus"/>
    <property type="evidence" value="ECO:0007669"/>
    <property type="project" value="TreeGrafter"/>
</dbReference>
<evidence type="ECO:0000256" key="7">
    <source>
        <dbReference type="ARBA" id="ARBA00022723"/>
    </source>
</evidence>
<protein>
    <recommendedName>
        <fullName evidence="5">phosphoenolpyruvate carboxykinase (GTP)</fullName>
        <ecNumber evidence="5">4.1.1.32</ecNumber>
    </recommendedName>
</protein>
<dbReference type="CDD" id="cd00819">
    <property type="entry name" value="PEPCK_GTP"/>
    <property type="match status" value="1"/>
</dbReference>
<comment type="similarity">
    <text evidence="3">Belongs to the phosphoenolpyruvate carboxykinase [GTP] family.</text>
</comment>
<keyword evidence="15" id="KW-0670">Pyruvate</keyword>
<reference evidence="15" key="1">
    <citation type="submission" date="2013-08" db="EMBL/GenBank/DDBJ databases">
        <authorList>
            <person name="Mendez C."/>
            <person name="Richter M."/>
            <person name="Ferrer M."/>
            <person name="Sanchez J."/>
        </authorList>
    </citation>
    <scope>NUCLEOTIDE SEQUENCE</scope>
</reference>
<dbReference type="GO" id="GO:0005829">
    <property type="term" value="C:cytosol"/>
    <property type="evidence" value="ECO:0007669"/>
    <property type="project" value="TreeGrafter"/>
</dbReference>
<evidence type="ECO:0000256" key="2">
    <source>
        <dbReference type="ARBA" id="ARBA00004742"/>
    </source>
</evidence>
<dbReference type="Pfam" id="PF00821">
    <property type="entry name" value="PEPCK_GTP"/>
    <property type="match status" value="1"/>
</dbReference>
<dbReference type="PROSITE" id="PS00505">
    <property type="entry name" value="PEPCK_GTP"/>
    <property type="match status" value="1"/>
</dbReference>
<evidence type="ECO:0000259" key="14">
    <source>
        <dbReference type="Pfam" id="PF17297"/>
    </source>
</evidence>
<dbReference type="EC" id="4.1.1.32" evidence="5"/>
<keyword evidence="12" id="KW-0456">Lyase</keyword>
<dbReference type="PIRSF" id="PIRSF001348">
    <property type="entry name" value="PEP_carboxykinase_GTP"/>
    <property type="match status" value="1"/>
</dbReference>
<proteinExistence type="inferred from homology"/>
<evidence type="ECO:0000256" key="4">
    <source>
        <dbReference type="ARBA" id="ARBA00011245"/>
    </source>
</evidence>
<accession>T1CB66</accession>
<feature type="domain" description="Phosphoenolpyruvate carboxykinase GTP-utilising N-terminal" evidence="14">
    <location>
        <begin position="15"/>
        <end position="224"/>
    </location>
</feature>
<reference evidence="15" key="2">
    <citation type="journal article" date="2014" name="ISME J.">
        <title>Microbial stratification in low pH oxic and suboxic macroscopic growths along an acid mine drainage.</title>
        <authorList>
            <person name="Mendez-Garcia C."/>
            <person name="Mesa V."/>
            <person name="Sprenger R.R."/>
            <person name="Richter M."/>
            <person name="Diez M.S."/>
            <person name="Solano J."/>
            <person name="Bargiela R."/>
            <person name="Golyshina O.V."/>
            <person name="Manteca A."/>
            <person name="Ramos J.L."/>
            <person name="Gallego J.R."/>
            <person name="Llorente I."/>
            <person name="Martins Dos Santos V.A."/>
            <person name="Jensen O.N."/>
            <person name="Pelaez A.I."/>
            <person name="Sanchez J."/>
            <person name="Ferrer M."/>
        </authorList>
    </citation>
    <scope>NUCLEOTIDE SEQUENCE</scope>
</reference>
<dbReference type="GO" id="GO:0005525">
    <property type="term" value="F:GTP binding"/>
    <property type="evidence" value="ECO:0007669"/>
    <property type="project" value="UniProtKB-KW"/>
</dbReference>
<dbReference type="Gene3D" id="2.170.8.10">
    <property type="entry name" value="Phosphoenolpyruvate Carboxykinase, domain 2"/>
    <property type="match status" value="1"/>
</dbReference>
<dbReference type="GO" id="GO:0033993">
    <property type="term" value="P:response to lipid"/>
    <property type="evidence" value="ECO:0007669"/>
    <property type="project" value="TreeGrafter"/>
</dbReference>
<evidence type="ECO:0000256" key="6">
    <source>
        <dbReference type="ARBA" id="ARBA00022432"/>
    </source>
</evidence>
<keyword evidence="8" id="KW-0547">Nucleotide-binding</keyword>
<dbReference type="Gene3D" id="3.90.228.20">
    <property type="match status" value="1"/>
</dbReference>
<dbReference type="GO" id="GO:0042594">
    <property type="term" value="P:response to starvation"/>
    <property type="evidence" value="ECO:0007669"/>
    <property type="project" value="TreeGrafter"/>
</dbReference>
<keyword evidence="9" id="KW-0210">Decarboxylase</keyword>
<dbReference type="AlphaFoldDB" id="T1CB66"/>
<evidence type="ECO:0000256" key="11">
    <source>
        <dbReference type="ARBA" id="ARBA00023211"/>
    </source>
</evidence>
<dbReference type="GO" id="GO:0019543">
    <property type="term" value="P:propionate catabolic process"/>
    <property type="evidence" value="ECO:0007669"/>
    <property type="project" value="TreeGrafter"/>
</dbReference>
<evidence type="ECO:0000256" key="5">
    <source>
        <dbReference type="ARBA" id="ARBA00012306"/>
    </source>
</evidence>
<comment type="cofactor">
    <cofactor evidence="1">
        <name>Mn(2+)</name>
        <dbReference type="ChEBI" id="CHEBI:29035"/>
    </cofactor>
</comment>
<sequence length="599" mass="65676">MGLPAMTSTLAALNQWVDEMARLTQPMRIHWCDGSPAEYAALLAQMLARGELHALNAQTHPGCTLHRSHPGDVARVEHLTYICTRERDDAGPNNPWMAPQEAHARMDALFAGCMRGRTLYVVPYCMGPIDSPLARCGVEITDNAYVVANMRLMTRMGAPALARIERDGHFVRGLHSTGELDPERRFIMHFPEELSIQSYGSGYGGNALLGKKCHALRIASWQARQEGWLAEHMLIVGIQNPQGQTHYIAAAFPSACGKTNLSMLVPPEDMRRAGWKVWTVGDDICWMAPGKDGRLWAINPEAGFFGVAPGTSARTNPNALAMLDHDTIFTNVATTADGQPWWEGLDGRVPALDWQGRPFDPARGPAAHPNSRFTVSARQCPSFSPRAEDTQGVPISAIIFGGRRESLLPLVIEARDWVHGVMLGAAMGSETTAAASGAVGVLRRDSMAMKPFCGYNFADYFAHWLSFDRPGAQLPKIFHVNWFRKGNDGKFLWPGFGDNLRVLAWMLARCAGAADAVATPIGHLPRAHDLDVAALNLPAASLDALLSIDHAGWQREMRALGDYFAEFGARLPTRLERERRRVLDALEVISAQPARIANG</sequence>
<keyword evidence="15" id="KW-0418">Kinase</keyword>
<dbReference type="InterPro" id="IPR018091">
    <property type="entry name" value="PEP_carboxykin_GTP_CS"/>
</dbReference>
<dbReference type="HAMAP" id="MF_00452">
    <property type="entry name" value="PEPCK_GTP"/>
    <property type="match status" value="1"/>
</dbReference>
<evidence type="ECO:0000256" key="10">
    <source>
        <dbReference type="ARBA" id="ARBA00023134"/>
    </source>
</evidence>
<dbReference type="GO" id="GO:0046327">
    <property type="term" value="P:glycerol biosynthetic process from pyruvate"/>
    <property type="evidence" value="ECO:0007669"/>
    <property type="project" value="TreeGrafter"/>
</dbReference>
<keyword evidence="6" id="KW-0312">Gluconeogenesis</keyword>
<dbReference type="Gene3D" id="3.40.449.10">
    <property type="entry name" value="Phosphoenolpyruvate Carboxykinase, domain 1"/>
    <property type="match status" value="1"/>
</dbReference>
<dbReference type="GO" id="GO:0004613">
    <property type="term" value="F:phosphoenolpyruvate carboxykinase (GTP) activity"/>
    <property type="evidence" value="ECO:0007669"/>
    <property type="project" value="UniProtKB-EC"/>
</dbReference>
<dbReference type="FunFam" id="3.40.449.10:FF:000005">
    <property type="entry name" value="Phosphoenolpyruvate carboxykinase [GTP]"/>
    <property type="match status" value="1"/>
</dbReference>
<comment type="pathway">
    <text evidence="2">Carbohydrate biosynthesis; gluconeogenesis.</text>
</comment>
<evidence type="ECO:0000313" key="15">
    <source>
        <dbReference type="EMBL" id="EQD78518.1"/>
    </source>
</evidence>
<evidence type="ECO:0000259" key="13">
    <source>
        <dbReference type="Pfam" id="PF00821"/>
    </source>
</evidence>
<dbReference type="GO" id="GO:0030145">
    <property type="term" value="F:manganese ion binding"/>
    <property type="evidence" value="ECO:0007669"/>
    <property type="project" value="TreeGrafter"/>
</dbReference>
<dbReference type="InterPro" id="IPR035077">
    <property type="entry name" value="PEP_carboxykinase_GTP_C"/>
</dbReference>
<name>T1CB66_9ZZZZ</name>
<dbReference type="Pfam" id="PF17297">
    <property type="entry name" value="PEPCK_N"/>
    <property type="match status" value="1"/>
</dbReference>
<dbReference type="SUPFAM" id="SSF68923">
    <property type="entry name" value="PEP carboxykinase N-terminal domain"/>
    <property type="match status" value="1"/>
</dbReference>
<gene>
    <name evidence="15" type="ORF">B1B_00682</name>
</gene>
<dbReference type="GO" id="GO:0006107">
    <property type="term" value="P:oxaloacetate metabolic process"/>
    <property type="evidence" value="ECO:0007669"/>
    <property type="project" value="TreeGrafter"/>
</dbReference>
<evidence type="ECO:0000256" key="9">
    <source>
        <dbReference type="ARBA" id="ARBA00022793"/>
    </source>
</evidence>
<keyword evidence="7" id="KW-0479">Metal-binding</keyword>
<dbReference type="InterPro" id="IPR035078">
    <property type="entry name" value="PEP_carboxykinase_GTP_N"/>
</dbReference>
<evidence type="ECO:0000256" key="1">
    <source>
        <dbReference type="ARBA" id="ARBA00001936"/>
    </source>
</evidence>
<evidence type="ECO:0000256" key="8">
    <source>
        <dbReference type="ARBA" id="ARBA00022741"/>
    </source>
</evidence>
<evidence type="ECO:0000256" key="12">
    <source>
        <dbReference type="ARBA" id="ARBA00023239"/>
    </source>
</evidence>
<dbReference type="SUPFAM" id="SSF53795">
    <property type="entry name" value="PEP carboxykinase-like"/>
    <property type="match status" value="1"/>
</dbReference>
<feature type="domain" description="Phosphoenolpyruvate carboxykinase C-terminal P-loop" evidence="13">
    <location>
        <begin position="228"/>
        <end position="581"/>
    </location>
</feature>
<keyword evidence="10" id="KW-0342">GTP-binding</keyword>
<evidence type="ECO:0000256" key="3">
    <source>
        <dbReference type="ARBA" id="ARBA00005796"/>
    </source>
</evidence>
<dbReference type="InterPro" id="IPR013035">
    <property type="entry name" value="PEP_carboxykinase_C"/>
</dbReference>
<dbReference type="PANTHER" id="PTHR11561:SF0">
    <property type="entry name" value="PHOSPHOENOLPYRUVATE CARBOXYKINASE [GTP]-RELATED"/>
    <property type="match status" value="1"/>
</dbReference>